<keyword evidence="2" id="KW-1185">Reference proteome</keyword>
<reference evidence="2" key="1">
    <citation type="journal article" date="2011" name="Genome Biol.">
        <title>Comparative genomics of the social amoebae Dictyostelium discoideum and Dictyostelium purpureum.</title>
        <authorList>
            <consortium name="US DOE Joint Genome Institute (JGI-PGF)"/>
            <person name="Sucgang R."/>
            <person name="Kuo A."/>
            <person name="Tian X."/>
            <person name="Salerno W."/>
            <person name="Parikh A."/>
            <person name="Feasley C.L."/>
            <person name="Dalin E."/>
            <person name="Tu H."/>
            <person name="Huang E."/>
            <person name="Barry K."/>
            <person name="Lindquist E."/>
            <person name="Shapiro H."/>
            <person name="Bruce D."/>
            <person name="Schmutz J."/>
            <person name="Salamov A."/>
            <person name="Fey P."/>
            <person name="Gaudet P."/>
            <person name="Anjard C."/>
            <person name="Babu M.M."/>
            <person name="Basu S."/>
            <person name="Bushmanova Y."/>
            <person name="van der Wel H."/>
            <person name="Katoh-Kurasawa M."/>
            <person name="Dinh C."/>
            <person name="Coutinho P.M."/>
            <person name="Saito T."/>
            <person name="Elias M."/>
            <person name="Schaap P."/>
            <person name="Kay R.R."/>
            <person name="Henrissat B."/>
            <person name="Eichinger L."/>
            <person name="Rivero F."/>
            <person name="Putnam N.H."/>
            <person name="West C.M."/>
            <person name="Loomis W.F."/>
            <person name="Chisholm R.L."/>
            <person name="Shaulsky G."/>
            <person name="Strassmann J.E."/>
            <person name="Queller D.C."/>
            <person name="Kuspa A."/>
            <person name="Grigoriev I.V."/>
        </authorList>
    </citation>
    <scope>NUCLEOTIDE SEQUENCE [LARGE SCALE GENOMIC DNA]</scope>
    <source>
        <strain evidence="2">QSDP1</strain>
    </source>
</reference>
<dbReference type="AlphaFoldDB" id="F0ZPT6"/>
<accession>F0ZPT6</accession>
<gene>
    <name evidence="1" type="ORF">DICPUDRAFT_80200</name>
</gene>
<dbReference type="OrthoDB" id="8299875at2759"/>
<dbReference type="Proteomes" id="UP000001064">
    <property type="component" value="Unassembled WGS sequence"/>
</dbReference>
<evidence type="ECO:0000313" key="1">
    <source>
        <dbReference type="EMBL" id="EGC34025.1"/>
    </source>
</evidence>
<dbReference type="GeneID" id="10502473"/>
<protein>
    <submittedName>
        <fullName evidence="1">Uncharacterized protein</fullName>
    </submittedName>
</protein>
<dbReference type="RefSeq" id="XP_003289429.1">
    <property type="nucleotide sequence ID" value="XM_003289381.1"/>
</dbReference>
<dbReference type="KEGG" id="dpp:DICPUDRAFT_80200"/>
<dbReference type="VEuPathDB" id="AmoebaDB:DICPUDRAFT_80200"/>
<name>F0ZPT6_DICPU</name>
<dbReference type="EMBL" id="GL871115">
    <property type="protein sequence ID" value="EGC34025.1"/>
    <property type="molecule type" value="Genomic_DNA"/>
</dbReference>
<dbReference type="InParanoid" id="F0ZPT6"/>
<proteinExistence type="predicted"/>
<sequence>MENIDIQNKQVAHMVAQIRGKQLACEQSQNAMKDNIIIYFEINKDYLRLNKELTKYFRNHFKEFVIIGNRITEFLSSEPISDVGYPNQKNKTHQQLILANEWINKYSAFEIIDQIRNGIFFNGLSNSTSNIMLPELESDCENEYWGNENPSVTPLLLYAINKIMGYPCNDDQFLVGCGKRVLFLKKDYLLPDHILTDTSNYPFADKKSMILFGSYQFGGQRRFSAQYIFGPEDCSSSLSKALFLNSNQVAHFCTPQILNAFENPDNQYKFKKVIELCGNTLLESVNSVEPGDIFLTTNHTGLFLTKPNFGVAQNSAYTIEFKRNLDSEFGKCEGGGFRIINLNDGTRYYILRPNIGPLKQIVSLKKLIEIIDSNYQHYKITDTNTIGDCRILIDNII</sequence>
<organism evidence="1 2">
    <name type="scientific">Dictyostelium purpureum</name>
    <name type="common">Slime mold</name>
    <dbReference type="NCBI Taxonomy" id="5786"/>
    <lineage>
        <taxon>Eukaryota</taxon>
        <taxon>Amoebozoa</taxon>
        <taxon>Evosea</taxon>
        <taxon>Eumycetozoa</taxon>
        <taxon>Dictyostelia</taxon>
        <taxon>Dictyosteliales</taxon>
        <taxon>Dictyosteliaceae</taxon>
        <taxon>Dictyostelium</taxon>
    </lineage>
</organism>
<evidence type="ECO:0000313" key="2">
    <source>
        <dbReference type="Proteomes" id="UP000001064"/>
    </source>
</evidence>